<gene>
    <name evidence="4" type="ORF">FVW20_12075</name>
</gene>
<dbReference type="CDD" id="cd07043">
    <property type="entry name" value="STAS_anti-anti-sigma_factors"/>
    <property type="match status" value="1"/>
</dbReference>
<evidence type="ECO:0000256" key="2">
    <source>
        <dbReference type="RuleBase" id="RU003749"/>
    </source>
</evidence>
<accession>A0ABS0J5L6</accession>
<dbReference type="NCBIfam" id="TIGR00377">
    <property type="entry name" value="ant_ant_sig"/>
    <property type="match status" value="1"/>
</dbReference>
<protein>
    <recommendedName>
        <fullName evidence="2">Anti-sigma factor antagonist</fullName>
    </recommendedName>
</protein>
<feature type="domain" description="STAS" evidence="3">
    <location>
        <begin position="1"/>
        <end position="110"/>
    </location>
</feature>
<dbReference type="EMBL" id="VRYY01000356">
    <property type="protein sequence ID" value="MBG3877728.1"/>
    <property type="molecule type" value="Genomic_DNA"/>
</dbReference>
<dbReference type="PROSITE" id="PS50801">
    <property type="entry name" value="STAS"/>
    <property type="match status" value="1"/>
</dbReference>
<dbReference type="InterPro" id="IPR036513">
    <property type="entry name" value="STAS_dom_sf"/>
</dbReference>
<dbReference type="SUPFAM" id="SSF52091">
    <property type="entry name" value="SpoIIaa-like"/>
    <property type="match status" value="1"/>
</dbReference>
<reference evidence="4 5" key="1">
    <citation type="submission" date="2019-08" db="EMBL/GenBank/DDBJ databases">
        <authorList>
            <person name="Luo N."/>
        </authorList>
    </citation>
    <scope>NUCLEOTIDE SEQUENCE [LARGE SCALE GENOMIC DNA]</scope>
    <source>
        <strain evidence="4 5">NCIMB 9442</strain>
    </source>
</reference>
<evidence type="ECO:0000313" key="5">
    <source>
        <dbReference type="Proteomes" id="UP001194469"/>
    </source>
</evidence>
<dbReference type="InterPro" id="IPR002645">
    <property type="entry name" value="STAS_dom"/>
</dbReference>
<evidence type="ECO:0000259" key="3">
    <source>
        <dbReference type="PROSITE" id="PS50801"/>
    </source>
</evidence>
<keyword evidence="5" id="KW-1185">Reference proteome</keyword>
<evidence type="ECO:0000256" key="1">
    <source>
        <dbReference type="ARBA" id="ARBA00009013"/>
    </source>
</evidence>
<evidence type="ECO:0000313" key="4">
    <source>
        <dbReference type="EMBL" id="MBG3877728.1"/>
    </source>
</evidence>
<dbReference type="InterPro" id="IPR003658">
    <property type="entry name" value="Anti-sigma_ant"/>
</dbReference>
<name>A0ABS0J5L6_9BACT</name>
<dbReference type="Pfam" id="PF01740">
    <property type="entry name" value="STAS"/>
    <property type="match status" value="1"/>
</dbReference>
<comment type="similarity">
    <text evidence="1 2">Belongs to the anti-sigma-factor antagonist family.</text>
</comment>
<comment type="caution">
    <text evidence="4">The sequence shown here is derived from an EMBL/GenBank/DDBJ whole genome shotgun (WGS) entry which is preliminary data.</text>
</comment>
<dbReference type="PANTHER" id="PTHR33495">
    <property type="entry name" value="ANTI-SIGMA FACTOR ANTAGONIST TM_1081-RELATED-RELATED"/>
    <property type="match status" value="1"/>
</dbReference>
<proteinExistence type="inferred from homology"/>
<sequence length="111" mass="11420">MQHTSTDRDGVTVLAFSGRMDATTVAAFDEAWRARLEAGANRLVIDMGGIEYISSAGLRGILGLLKACKSGGVGLAFCGIGEMVGEVFRISGFTGMLSIHPTADAAVAALA</sequence>
<dbReference type="RefSeq" id="WP_196609812.1">
    <property type="nucleotide sequence ID" value="NZ_VRYY01000356.1"/>
</dbReference>
<organism evidence="4 5">
    <name type="scientific">Nitratidesulfovibrio oxamicus</name>
    <dbReference type="NCBI Taxonomy" id="32016"/>
    <lineage>
        <taxon>Bacteria</taxon>
        <taxon>Pseudomonadati</taxon>
        <taxon>Thermodesulfobacteriota</taxon>
        <taxon>Desulfovibrionia</taxon>
        <taxon>Desulfovibrionales</taxon>
        <taxon>Desulfovibrionaceae</taxon>
        <taxon>Nitratidesulfovibrio</taxon>
    </lineage>
</organism>
<dbReference type="Gene3D" id="3.30.750.24">
    <property type="entry name" value="STAS domain"/>
    <property type="match status" value="1"/>
</dbReference>
<dbReference type="Proteomes" id="UP001194469">
    <property type="component" value="Unassembled WGS sequence"/>
</dbReference>